<evidence type="ECO:0000313" key="2">
    <source>
        <dbReference type="Proteomes" id="UP001628874"/>
    </source>
</evidence>
<evidence type="ECO:0000313" key="1">
    <source>
        <dbReference type="EMBL" id="MFL9465409.1"/>
    </source>
</evidence>
<accession>A0ABW8WWD7</accession>
<dbReference type="Proteomes" id="UP001628874">
    <property type="component" value="Unassembled WGS sequence"/>
</dbReference>
<keyword evidence="2" id="KW-1185">Reference proteome</keyword>
<protein>
    <submittedName>
        <fullName evidence="1">Uncharacterized protein</fullName>
    </submittedName>
</protein>
<organism evidence="1 2">
    <name type="scientific">Scytonema tolypothrichoides VB-61278_2</name>
    <dbReference type="NCBI Taxonomy" id="3232314"/>
    <lineage>
        <taxon>Bacteria</taxon>
        <taxon>Bacillati</taxon>
        <taxon>Cyanobacteriota</taxon>
        <taxon>Cyanophyceae</taxon>
        <taxon>Nostocales</taxon>
        <taxon>Scytonemataceae</taxon>
        <taxon>Scytonema</taxon>
    </lineage>
</organism>
<name>A0ABW8WWD7_9CYAN</name>
<gene>
    <name evidence="1" type="ORF">AB0759_32905</name>
</gene>
<comment type="caution">
    <text evidence="1">The sequence shown here is derived from an EMBL/GenBank/DDBJ whole genome shotgun (WGS) entry which is preliminary data.</text>
</comment>
<reference evidence="1 2" key="1">
    <citation type="submission" date="2024-07" db="EMBL/GenBank/DDBJ databases">
        <authorList>
            <person name="Tripathy S."/>
        </authorList>
    </citation>
    <scope>NUCLEOTIDE SEQUENCE [LARGE SCALE GENOMIC DNA]</scope>
    <source>
        <strain evidence="1 2">VB-61278_2</strain>
    </source>
</reference>
<dbReference type="EMBL" id="JBFQGM010000016">
    <property type="protein sequence ID" value="MFL9465409.1"/>
    <property type="molecule type" value="Genomic_DNA"/>
</dbReference>
<proteinExistence type="predicted"/>
<dbReference type="RefSeq" id="WP_202048652.1">
    <property type="nucleotide sequence ID" value="NZ_JBFQGM010000016.1"/>
</dbReference>
<sequence length="87" mass="10080">MTFSIYLDVWCFNRPFDDQAQERVRLESEAVAAILTRCQRGEWQLLGSEAIDIKLKGVSDDERKKQIQLWVASANDSFSIFVQLQQV</sequence>